<sequence>MENTFLLAQPQNNRLRKILDLMTNVMPIGMIFNVSKKVDYFDLIVVLDRHCTYVSKSIDVLMEPALLRFSNCVYSLHTFSSVSQQIQGGNLFYCTVCVPENVIYKTEATTLQLPFNSQVFKQQVLSYHRAFEKEMEIGKQFLNGAVWYIERKILGLATFMLHQATELVYRSFLSALGDKVVRTHDLNKLRKYLQRFVPEILGVFDEDEMMETRLLSLLEKAYCDARYHALYQISFARVNKLLEGVKRLHERAIAAHNNQMFSWTGNLEIEL</sequence>
<evidence type="ECO:0000259" key="1">
    <source>
        <dbReference type="PROSITE" id="PS50910"/>
    </source>
</evidence>
<dbReference type="SUPFAM" id="SSF81593">
    <property type="entry name" value="Nucleotidyltransferase substrate binding subunit/domain"/>
    <property type="match status" value="1"/>
</dbReference>
<dbReference type="PROSITE" id="PS50910">
    <property type="entry name" value="HEPN"/>
    <property type="match status" value="1"/>
</dbReference>
<evidence type="ECO:0000313" key="2">
    <source>
        <dbReference type="EMBL" id="RWU06358.1"/>
    </source>
</evidence>
<name>A0A3S3QF40_9SPHI</name>
<dbReference type="Gene3D" id="1.20.120.330">
    <property type="entry name" value="Nucleotidyltransferases domain 2"/>
    <property type="match status" value="1"/>
</dbReference>
<comment type="caution">
    <text evidence="2">The sequence shown here is derived from an EMBL/GenBank/DDBJ whole genome shotgun (WGS) entry which is preliminary data.</text>
</comment>
<reference evidence="2 3" key="1">
    <citation type="submission" date="2018-06" db="EMBL/GenBank/DDBJ databases">
        <title>Pedobacter endophyticus sp. nov., an endophytic bacterium isolated from a leaf of Triticum aestivum.</title>
        <authorList>
            <person name="Zhang L."/>
        </authorList>
    </citation>
    <scope>NUCLEOTIDE SEQUENCE [LARGE SCALE GENOMIC DNA]</scope>
    <source>
        <strain evidence="2 3">CM134L-2</strain>
    </source>
</reference>
<dbReference type="InterPro" id="IPR007842">
    <property type="entry name" value="HEPN_dom"/>
</dbReference>
<dbReference type="AlphaFoldDB" id="A0A3S3QF40"/>
<gene>
    <name evidence="2" type="ORF">DPV69_13805</name>
</gene>
<dbReference type="Pfam" id="PF05168">
    <property type="entry name" value="HEPN"/>
    <property type="match status" value="1"/>
</dbReference>
<dbReference type="RefSeq" id="WP_113647969.1">
    <property type="nucleotide sequence ID" value="NZ_QMHN01000004.1"/>
</dbReference>
<keyword evidence="3" id="KW-1185">Reference proteome</keyword>
<feature type="domain" description="HEPN" evidence="1">
    <location>
        <begin position="135"/>
        <end position="248"/>
    </location>
</feature>
<organism evidence="2 3">
    <name type="scientific">Pedobacter chitinilyticus</name>
    <dbReference type="NCBI Taxonomy" id="2233776"/>
    <lineage>
        <taxon>Bacteria</taxon>
        <taxon>Pseudomonadati</taxon>
        <taxon>Bacteroidota</taxon>
        <taxon>Sphingobacteriia</taxon>
        <taxon>Sphingobacteriales</taxon>
        <taxon>Sphingobacteriaceae</taxon>
        <taxon>Pedobacter</taxon>
    </lineage>
</organism>
<dbReference type="OrthoDB" id="1321649at2"/>
<evidence type="ECO:0000313" key="3">
    <source>
        <dbReference type="Proteomes" id="UP000284120"/>
    </source>
</evidence>
<dbReference type="EMBL" id="SAYW01000004">
    <property type="protein sequence ID" value="RWU06358.1"/>
    <property type="molecule type" value="Genomic_DNA"/>
</dbReference>
<dbReference type="SMART" id="SM00748">
    <property type="entry name" value="HEPN"/>
    <property type="match status" value="1"/>
</dbReference>
<proteinExistence type="predicted"/>
<protein>
    <submittedName>
        <fullName evidence="2">HEPN domain-containing protein</fullName>
    </submittedName>
</protein>
<accession>A0A3S3QF40</accession>
<dbReference type="Proteomes" id="UP000284120">
    <property type="component" value="Unassembled WGS sequence"/>
</dbReference>